<dbReference type="EnsemblPlants" id="AVESA.00010b.r2.4DG0785460.1">
    <property type="protein sequence ID" value="AVESA.00010b.r2.4DG0785460.1.CDS"/>
    <property type="gene ID" value="AVESA.00010b.r2.4DG0785460"/>
</dbReference>
<sequence>METEQRLDERKNQATELQTMKETPPQDTKAAAAKEQLRAATIRKDLKSGPKFDQSDPLVVQADVSRRNWIRIWTGKFGSYEDITSIPPMIYTDKKLEPGYSPFRPMETLQIFSVKIVETSQNLTWPLDVFGMVVARDALDYNRNIIFHRTRDNCQAISKENPYLELTGPSRAVVAFGSVDLEVMLQVKRGGQAKDKCISYLVVSYDGCPSRMESCVLKRVRPNKRSTVELTFGSIYRSVEATISVQVVGGSWTDGFRGEFTASTISLDDMKIQLLAFGDGKLLPVAADGMVKLVVSVELKGELRVSVRAVGVGDEAVEKWVTKVFRAQKASRSKAYLEVGSCKVKVTIAWSLLSSCQYPGGWSPE</sequence>
<accession>A0ACD5XGE1</accession>
<evidence type="ECO:0000313" key="2">
    <source>
        <dbReference type="Proteomes" id="UP001732700"/>
    </source>
</evidence>
<organism evidence="1 2">
    <name type="scientific">Avena sativa</name>
    <name type="common">Oat</name>
    <dbReference type="NCBI Taxonomy" id="4498"/>
    <lineage>
        <taxon>Eukaryota</taxon>
        <taxon>Viridiplantae</taxon>
        <taxon>Streptophyta</taxon>
        <taxon>Embryophyta</taxon>
        <taxon>Tracheophyta</taxon>
        <taxon>Spermatophyta</taxon>
        <taxon>Magnoliopsida</taxon>
        <taxon>Liliopsida</taxon>
        <taxon>Poales</taxon>
        <taxon>Poaceae</taxon>
        <taxon>BOP clade</taxon>
        <taxon>Pooideae</taxon>
        <taxon>Poodae</taxon>
        <taxon>Poeae</taxon>
        <taxon>Poeae Chloroplast Group 1 (Aveneae type)</taxon>
        <taxon>Aveninae</taxon>
        <taxon>Avena</taxon>
    </lineage>
</organism>
<dbReference type="Proteomes" id="UP001732700">
    <property type="component" value="Chromosome 4D"/>
</dbReference>
<name>A0ACD5XGE1_AVESA</name>
<protein>
    <submittedName>
        <fullName evidence="1">Uncharacterized protein</fullName>
    </submittedName>
</protein>
<keyword evidence="2" id="KW-1185">Reference proteome</keyword>
<evidence type="ECO:0000313" key="1">
    <source>
        <dbReference type="EnsemblPlants" id="AVESA.00010b.r2.4DG0785460.1.CDS"/>
    </source>
</evidence>
<proteinExistence type="predicted"/>
<reference evidence="1" key="2">
    <citation type="submission" date="2025-09" db="UniProtKB">
        <authorList>
            <consortium name="EnsemblPlants"/>
        </authorList>
    </citation>
    <scope>IDENTIFICATION</scope>
</reference>
<reference evidence="1" key="1">
    <citation type="submission" date="2021-05" db="EMBL/GenBank/DDBJ databases">
        <authorList>
            <person name="Scholz U."/>
            <person name="Mascher M."/>
            <person name="Fiebig A."/>
        </authorList>
    </citation>
    <scope>NUCLEOTIDE SEQUENCE [LARGE SCALE GENOMIC DNA]</scope>
</reference>